<dbReference type="Proteomes" id="UP000078237">
    <property type="component" value="Unassembled WGS sequence"/>
</dbReference>
<organism evidence="6 8">
    <name type="scientific">Madurella mycetomatis</name>
    <dbReference type="NCBI Taxonomy" id="100816"/>
    <lineage>
        <taxon>Eukaryota</taxon>
        <taxon>Fungi</taxon>
        <taxon>Dikarya</taxon>
        <taxon>Ascomycota</taxon>
        <taxon>Pezizomycotina</taxon>
        <taxon>Sordariomycetes</taxon>
        <taxon>Sordariomycetidae</taxon>
        <taxon>Sordariales</taxon>
        <taxon>Sordariales incertae sedis</taxon>
        <taxon>Madurella</taxon>
    </lineage>
</organism>
<dbReference type="PROSITE" id="PS50088">
    <property type="entry name" value="ANK_REPEAT"/>
    <property type="match status" value="3"/>
</dbReference>
<keyword evidence="2 3" id="KW-0040">ANK repeat</keyword>
<feature type="compositionally biased region" description="Low complexity" evidence="4">
    <location>
        <begin position="258"/>
        <end position="268"/>
    </location>
</feature>
<feature type="domain" description="GPI inositol-deacylase winged helix" evidence="5">
    <location>
        <begin position="91"/>
        <end position="165"/>
    </location>
</feature>
<evidence type="ECO:0000256" key="3">
    <source>
        <dbReference type="PROSITE-ProRule" id="PRU00023"/>
    </source>
</evidence>
<feature type="compositionally biased region" description="Acidic residues" evidence="4">
    <location>
        <begin position="280"/>
        <end position="290"/>
    </location>
</feature>
<reference evidence="6 8" key="3">
    <citation type="submission" date="2016-01" db="EMBL/GenBank/DDBJ databases">
        <title>Madurella mycetomatis genome sequencing.</title>
        <authorList>
            <person name="Van De Sande W."/>
        </authorList>
    </citation>
    <scope>NUCLEOTIDE SEQUENCE [LARGE SCALE GENOMIC DNA]</scope>
    <source>
        <strain evidence="8">mm55</strain>
        <strain evidence="6">Mm55</strain>
    </source>
</reference>
<evidence type="ECO:0000313" key="8">
    <source>
        <dbReference type="Proteomes" id="UP000078237"/>
    </source>
</evidence>
<dbReference type="InterPro" id="IPR054471">
    <property type="entry name" value="GPIID_WHD"/>
</dbReference>
<dbReference type="OrthoDB" id="5233699at2759"/>
<sequence length="663" mass="73008">MDELSGFVSGMPELRREIVNTIINASGGMFLLAELYLTFLEDKTTPAEVRETLVQFRGEGNARVESSEDEKREVLSRAYDRVTRRIDSQKKGLQKLARRVLTWVFRARRPLTETELRHALGVQPGTTAVDEQNVQLVENMVSVCMGLVTVDVESGTIRFIHATANTPPTLILDPNEEPTIAAICVSYLSFAAFSENPPSGFLTQQDLCVRCEEHPFYEYAATYWGQHARESCGSAKTDELILDFLDLRTKRRRRESVSAEIEVEASSQSEDDTPERTEDGEALDTEAEAESEAKVEVIEVEIPMRLTAAHLIAHLGLKRHVSAFLDGRPMDGRDFAGMSPLIWAARGGHEAVVDLLVASHGVDAEAADNQGRTPLLWAMWFGGEAVVERLLGSGRVSPESHLPAKLVLRGPWDIHNPMDGVDAVDEFFFWSLIFREQDVTFHLTPLAWAAFIGHQSLVQVMLTAMRQREEQEGVGADVLNARDPKYGRTPLWWAVRHGHRGTAQLLLETDGVNPDAQDNRLQSPLARAAVNGQAELVELLLRSGGDRIDLNSKDKYGLTPLCSAASYGKKRVVRLLLAQPGIELNPREEGGSAPLLNAAENGCTGTVEMILAQDGVAVNPRDGDGCMPLLVAARHGHAGVVRLFLATDGVDLDAADKMDVPRY</sequence>
<evidence type="ECO:0000313" key="6">
    <source>
        <dbReference type="EMBL" id="KXX72873.1"/>
    </source>
</evidence>
<keyword evidence="8" id="KW-1185">Reference proteome</keyword>
<proteinExistence type="predicted"/>
<dbReference type="SUPFAM" id="SSF48403">
    <property type="entry name" value="Ankyrin repeat"/>
    <property type="match status" value="1"/>
</dbReference>
<dbReference type="AlphaFoldDB" id="A0A175VNB1"/>
<accession>A0A175VNB1</accession>
<reference evidence="6" key="1">
    <citation type="submission" date="2015-06" db="EMBL/GenBank/DDBJ databases">
        <authorList>
            <person name="Hoefler B.C."/>
            <person name="Straight P.D."/>
        </authorList>
    </citation>
    <scope>NUCLEOTIDE SEQUENCE [LARGE SCALE GENOMIC DNA]</scope>
    <source>
        <strain evidence="6">Mm55</strain>
    </source>
</reference>
<feature type="repeat" description="ANK" evidence="3">
    <location>
        <begin position="520"/>
        <end position="552"/>
    </location>
</feature>
<dbReference type="Pfam" id="PF22939">
    <property type="entry name" value="WHD_GPIID"/>
    <property type="match status" value="1"/>
</dbReference>
<evidence type="ECO:0000256" key="4">
    <source>
        <dbReference type="SAM" id="MobiDB-lite"/>
    </source>
</evidence>
<dbReference type="EMBL" id="LCTW02000626">
    <property type="protein sequence ID" value="KXX72873.1"/>
    <property type="molecule type" value="Genomic_DNA"/>
</dbReference>
<evidence type="ECO:0000256" key="1">
    <source>
        <dbReference type="ARBA" id="ARBA00022737"/>
    </source>
</evidence>
<evidence type="ECO:0000259" key="5">
    <source>
        <dbReference type="Pfam" id="PF22939"/>
    </source>
</evidence>
<dbReference type="Gene3D" id="1.25.40.20">
    <property type="entry name" value="Ankyrin repeat-containing domain"/>
    <property type="match status" value="3"/>
</dbReference>
<evidence type="ECO:0000313" key="7">
    <source>
        <dbReference type="EMBL" id="KXX74241.1"/>
    </source>
</evidence>
<comment type="caution">
    <text evidence="6">The sequence shown here is derived from an EMBL/GenBank/DDBJ whole genome shotgun (WGS) entry which is preliminary data.</text>
</comment>
<dbReference type="SMART" id="SM00248">
    <property type="entry name" value="ANK"/>
    <property type="match status" value="8"/>
</dbReference>
<feature type="repeat" description="ANK" evidence="3">
    <location>
        <begin position="486"/>
        <end position="519"/>
    </location>
</feature>
<dbReference type="VEuPathDB" id="FungiDB:MMYC01_209214"/>
<dbReference type="STRING" id="100816.A0A175VNB1"/>
<dbReference type="VEuPathDB" id="FungiDB:MMYC01_210329"/>
<evidence type="ECO:0000256" key="2">
    <source>
        <dbReference type="ARBA" id="ARBA00023043"/>
    </source>
</evidence>
<keyword evidence="1" id="KW-0677">Repeat</keyword>
<dbReference type="Pfam" id="PF12796">
    <property type="entry name" value="Ank_2"/>
    <property type="match status" value="2"/>
</dbReference>
<dbReference type="InterPro" id="IPR036770">
    <property type="entry name" value="Ankyrin_rpt-contain_sf"/>
</dbReference>
<protein>
    <submittedName>
        <fullName evidence="6">Ankyrin repeat domain-containing protein 17</fullName>
    </submittedName>
</protein>
<dbReference type="PROSITE" id="PS50297">
    <property type="entry name" value="ANK_REP_REGION"/>
    <property type="match status" value="1"/>
</dbReference>
<dbReference type="PANTHER" id="PTHR24198:SF165">
    <property type="entry name" value="ANKYRIN REPEAT-CONTAINING PROTEIN-RELATED"/>
    <property type="match status" value="1"/>
</dbReference>
<dbReference type="Pfam" id="PF13637">
    <property type="entry name" value="Ank_4"/>
    <property type="match status" value="1"/>
</dbReference>
<dbReference type="PANTHER" id="PTHR24198">
    <property type="entry name" value="ANKYRIN REPEAT AND PROTEIN KINASE DOMAIN-CONTAINING PROTEIN"/>
    <property type="match status" value="1"/>
</dbReference>
<dbReference type="InterPro" id="IPR002110">
    <property type="entry name" value="Ankyrin_rpt"/>
</dbReference>
<feature type="repeat" description="ANK" evidence="3">
    <location>
        <begin position="624"/>
        <end position="657"/>
    </location>
</feature>
<feature type="region of interest" description="Disordered" evidence="4">
    <location>
        <begin position="256"/>
        <end position="292"/>
    </location>
</feature>
<dbReference type="EMBL" id="LCTW02000372">
    <property type="protein sequence ID" value="KXX74241.1"/>
    <property type="molecule type" value="Genomic_DNA"/>
</dbReference>
<reference evidence="8" key="2">
    <citation type="submission" date="2015-06" db="EMBL/GenBank/DDBJ databases">
        <authorList>
            <person name="van de Sande W.W.J."/>
        </authorList>
    </citation>
    <scope>NUCLEOTIDE SEQUENCE [LARGE SCALE GENOMIC DNA]</scope>
    <source>
        <strain evidence="8">mm55</strain>
    </source>
</reference>
<gene>
    <name evidence="7" type="ORF">MMYC01_209214</name>
    <name evidence="6" type="ORF">MMYC01_210329</name>
</gene>
<name>A0A175VNB1_9PEZI</name>